<feature type="compositionally biased region" description="Low complexity" evidence="1">
    <location>
        <begin position="334"/>
        <end position="350"/>
    </location>
</feature>
<evidence type="ECO:0000313" key="2">
    <source>
        <dbReference type="EMBL" id="MFC0624947.1"/>
    </source>
</evidence>
<gene>
    <name evidence="2" type="ORF">ACFFGN_12790</name>
</gene>
<evidence type="ECO:0000256" key="1">
    <source>
        <dbReference type="SAM" id="MobiDB-lite"/>
    </source>
</evidence>
<dbReference type="EMBL" id="JBHLTC010000014">
    <property type="protein sequence ID" value="MFC0624947.1"/>
    <property type="molecule type" value="Genomic_DNA"/>
</dbReference>
<keyword evidence="3" id="KW-1185">Reference proteome</keyword>
<accession>A0ABV6QMI5</accession>
<organism evidence="2 3">
    <name type="scientific">Kribbella deserti</name>
    <dbReference type="NCBI Taxonomy" id="1926257"/>
    <lineage>
        <taxon>Bacteria</taxon>
        <taxon>Bacillati</taxon>
        <taxon>Actinomycetota</taxon>
        <taxon>Actinomycetes</taxon>
        <taxon>Propionibacteriales</taxon>
        <taxon>Kribbellaceae</taxon>
        <taxon>Kribbella</taxon>
    </lineage>
</organism>
<dbReference type="Proteomes" id="UP001589890">
    <property type="component" value="Unassembled WGS sequence"/>
</dbReference>
<proteinExistence type="predicted"/>
<feature type="compositionally biased region" description="Polar residues" evidence="1">
    <location>
        <begin position="315"/>
        <end position="325"/>
    </location>
</feature>
<protein>
    <submittedName>
        <fullName evidence="2">Uncharacterized protein</fullName>
    </submittedName>
</protein>
<comment type="caution">
    <text evidence="2">The sequence shown here is derived from an EMBL/GenBank/DDBJ whole genome shotgun (WGS) entry which is preliminary data.</text>
</comment>
<dbReference type="RefSeq" id="WP_380046840.1">
    <property type="nucleotide sequence ID" value="NZ_JBHLTC010000014.1"/>
</dbReference>
<name>A0ABV6QMI5_9ACTN</name>
<feature type="region of interest" description="Disordered" evidence="1">
    <location>
        <begin position="1"/>
        <end position="20"/>
    </location>
</feature>
<reference evidence="2 3" key="1">
    <citation type="submission" date="2024-09" db="EMBL/GenBank/DDBJ databases">
        <authorList>
            <person name="Sun Q."/>
            <person name="Mori K."/>
        </authorList>
    </citation>
    <scope>NUCLEOTIDE SEQUENCE [LARGE SCALE GENOMIC DNA]</scope>
    <source>
        <strain evidence="2 3">CGMCC 1.15906</strain>
    </source>
</reference>
<feature type="region of interest" description="Disordered" evidence="1">
    <location>
        <begin position="315"/>
        <end position="350"/>
    </location>
</feature>
<sequence length="350" mass="37540">MSEKKEKQFVDPTPKRPEVEEILRRQAEVAVALSGADHSSFSGKVLESVNGPLGAAHWNGDMELNVPRVIDQLNQMYATAGQQHDERTLWFYKDTIDTLLHENSHMLSGPGTEHVAGAQAYQTGSGTALEEGVTEAWTKAHLNEYIERLGVDKIAPGIKEVSIGNAYPQYTPAAQAFATGLGADTGLGQDEVLRRLNGVNAAEKWPMAARMAFEASDLPQRLPAVEHETTRNRIEQAMRAELEPLRGLTGDRKMLALQSELHGLAAVRSGRAEISAMREAGTAGPAAEVATEQAKDVQAPKVDPELQRMMALANGGTTPLQSVSANVVPAGDSAKAAKPAGRPGPEMGRD</sequence>
<evidence type="ECO:0000313" key="3">
    <source>
        <dbReference type="Proteomes" id="UP001589890"/>
    </source>
</evidence>